<dbReference type="GO" id="GO:0005576">
    <property type="term" value="C:extracellular region"/>
    <property type="evidence" value="ECO:0007669"/>
    <property type="project" value="TreeGrafter"/>
</dbReference>
<dbReference type="FunFam" id="3.30.60.30:FF:000024">
    <property type="entry name" value="Transmembrane agrin"/>
    <property type="match status" value="1"/>
</dbReference>
<dbReference type="InterPro" id="IPR036058">
    <property type="entry name" value="Kazal_dom_sf"/>
</dbReference>
<proteinExistence type="predicted"/>
<dbReference type="CDD" id="cd00104">
    <property type="entry name" value="KAZAL_FS"/>
    <property type="match status" value="1"/>
</dbReference>
<dbReference type="GO" id="GO:0030154">
    <property type="term" value="P:cell differentiation"/>
    <property type="evidence" value="ECO:0007669"/>
    <property type="project" value="TreeGrafter"/>
</dbReference>
<dbReference type="PANTHER" id="PTHR10913">
    <property type="entry name" value="FOLLISTATIN-RELATED"/>
    <property type="match status" value="1"/>
</dbReference>
<dbReference type="EMBL" id="JH431430">
    <property type="status" value="NOT_ANNOTATED_CDS"/>
    <property type="molecule type" value="Genomic_DNA"/>
</dbReference>
<dbReference type="SUPFAM" id="SSF100895">
    <property type="entry name" value="Kazal-type serine protease inhibitors"/>
    <property type="match status" value="1"/>
</dbReference>
<accession>T1JKE2</accession>
<evidence type="ECO:0000313" key="3">
    <source>
        <dbReference type="EnsemblMetazoa" id="SMAR014322-PA"/>
    </source>
</evidence>
<keyword evidence="4" id="KW-1185">Reference proteome</keyword>
<keyword evidence="1" id="KW-1015">Disulfide bond</keyword>
<dbReference type="HOGENOM" id="CLU_1167141_0_0_1"/>
<organism evidence="3 4">
    <name type="scientific">Strigamia maritima</name>
    <name type="common">European centipede</name>
    <name type="synonym">Geophilus maritimus</name>
    <dbReference type="NCBI Taxonomy" id="126957"/>
    <lineage>
        <taxon>Eukaryota</taxon>
        <taxon>Metazoa</taxon>
        <taxon>Ecdysozoa</taxon>
        <taxon>Arthropoda</taxon>
        <taxon>Myriapoda</taxon>
        <taxon>Chilopoda</taxon>
        <taxon>Pleurostigmophora</taxon>
        <taxon>Geophilomorpha</taxon>
        <taxon>Linotaeniidae</taxon>
        <taxon>Strigamia</taxon>
    </lineage>
</organism>
<dbReference type="PANTHER" id="PTHR10913:SF78">
    <property type="entry name" value="AGRIN"/>
    <property type="match status" value="1"/>
</dbReference>
<evidence type="ECO:0000313" key="4">
    <source>
        <dbReference type="Proteomes" id="UP000014500"/>
    </source>
</evidence>
<dbReference type="EnsemblMetazoa" id="SMAR014322-RA">
    <property type="protein sequence ID" value="SMAR014322-PA"/>
    <property type="gene ID" value="SMAR014322"/>
</dbReference>
<sequence>MDLSDLHYIYPEVLVISDPPCEKLFCTFGSICVIDKMTNEAYCKCQETCSAVFAPVCGSDDVTYSSECQLRMASCNQQKRILVKYKGSCEFVLTDDISQNLMYLTFILQNQFLRIGIALSGLQELGFYDVAKEQRKLRLSLFGLRDDGIGTLGNRISNPRNRQVTSLSCFHPQGSATQRSELVCSVYEEDFDIEGSVIKEVLERCCEEGAAICQTNNVKLKAFVTDSFPLQVLSLLMD</sequence>
<dbReference type="InterPro" id="IPR050653">
    <property type="entry name" value="Prot_Inhib_GrowthFact_Antg"/>
</dbReference>
<evidence type="ECO:0000256" key="1">
    <source>
        <dbReference type="ARBA" id="ARBA00023157"/>
    </source>
</evidence>
<dbReference type="STRING" id="126957.T1JKE2"/>
<dbReference type="InterPro" id="IPR002350">
    <property type="entry name" value="Kazal_dom"/>
</dbReference>
<name>T1JKE2_STRMM</name>
<dbReference type="AlphaFoldDB" id="T1JKE2"/>
<dbReference type="Pfam" id="PF07648">
    <property type="entry name" value="Kazal_2"/>
    <property type="match status" value="1"/>
</dbReference>
<reference evidence="4" key="1">
    <citation type="submission" date="2011-05" db="EMBL/GenBank/DDBJ databases">
        <authorList>
            <person name="Richards S.R."/>
            <person name="Qu J."/>
            <person name="Jiang H."/>
            <person name="Jhangiani S.N."/>
            <person name="Agravi P."/>
            <person name="Goodspeed R."/>
            <person name="Gross S."/>
            <person name="Mandapat C."/>
            <person name="Jackson L."/>
            <person name="Mathew T."/>
            <person name="Pu L."/>
            <person name="Thornton R."/>
            <person name="Saada N."/>
            <person name="Wilczek-Boney K.B."/>
            <person name="Lee S."/>
            <person name="Kovar C."/>
            <person name="Wu Y."/>
            <person name="Scherer S.E."/>
            <person name="Worley K.C."/>
            <person name="Muzny D.M."/>
            <person name="Gibbs R."/>
        </authorList>
    </citation>
    <scope>NUCLEOTIDE SEQUENCE</scope>
    <source>
        <strain evidence="4">Brora</strain>
    </source>
</reference>
<evidence type="ECO:0000259" key="2">
    <source>
        <dbReference type="PROSITE" id="PS51465"/>
    </source>
</evidence>
<feature type="domain" description="Kazal-like" evidence="2">
    <location>
        <begin position="44"/>
        <end position="91"/>
    </location>
</feature>
<reference evidence="3" key="2">
    <citation type="submission" date="2015-02" db="UniProtKB">
        <authorList>
            <consortium name="EnsemblMetazoa"/>
        </authorList>
    </citation>
    <scope>IDENTIFICATION</scope>
</reference>
<dbReference type="eggNOG" id="KOG3649">
    <property type="taxonomic scope" value="Eukaryota"/>
</dbReference>
<dbReference type="SMART" id="SM00280">
    <property type="entry name" value="KAZAL"/>
    <property type="match status" value="1"/>
</dbReference>
<dbReference type="PROSITE" id="PS51465">
    <property type="entry name" value="KAZAL_2"/>
    <property type="match status" value="1"/>
</dbReference>
<dbReference type="Gene3D" id="3.30.60.30">
    <property type="match status" value="1"/>
</dbReference>
<protein>
    <recommendedName>
        <fullName evidence="2">Kazal-like domain-containing protein</fullName>
    </recommendedName>
</protein>
<dbReference type="Proteomes" id="UP000014500">
    <property type="component" value="Unassembled WGS sequence"/>
</dbReference>